<accession>A0A811SNK8</accession>
<keyword evidence="5" id="KW-1185">Reference proteome</keyword>
<gene>
    <name evidence="4" type="ORF">NCGR_LOCUS66260</name>
</gene>
<evidence type="ECO:0000313" key="5">
    <source>
        <dbReference type="Proteomes" id="UP000604825"/>
    </source>
</evidence>
<sequence length="124" mass="13774">MAQAGAGGGLEMVPHSGDLELELPAVNWLRQDSLYRDATRPAHAAHHGRQESWVRTLRLAFQCVGIMYADLGASPLYVYANTFKYGVKHEDDVLGVLSIIIYSFILFTMIKIVFIALYANDEGD</sequence>
<evidence type="ECO:0000256" key="1">
    <source>
        <dbReference type="ARBA" id="ARBA00008440"/>
    </source>
</evidence>
<dbReference type="GO" id="GO:0016020">
    <property type="term" value="C:membrane"/>
    <property type="evidence" value="ECO:0007669"/>
    <property type="project" value="InterPro"/>
</dbReference>
<dbReference type="Proteomes" id="UP000604825">
    <property type="component" value="Unassembled WGS sequence"/>
</dbReference>
<dbReference type="InterPro" id="IPR003855">
    <property type="entry name" value="K+_transporter"/>
</dbReference>
<feature type="domain" description="K+ potassium transporter integral membrane" evidence="3">
    <location>
        <begin position="59"/>
        <end position="124"/>
    </location>
</feature>
<reference evidence="4" key="1">
    <citation type="submission" date="2020-10" db="EMBL/GenBank/DDBJ databases">
        <authorList>
            <person name="Han B."/>
            <person name="Lu T."/>
            <person name="Zhao Q."/>
            <person name="Huang X."/>
            <person name="Zhao Y."/>
        </authorList>
    </citation>
    <scope>NUCLEOTIDE SEQUENCE</scope>
</reference>
<dbReference type="Pfam" id="PF02705">
    <property type="entry name" value="K_trans"/>
    <property type="match status" value="1"/>
</dbReference>
<comment type="caution">
    <text evidence="4">The sequence shown here is derived from an EMBL/GenBank/DDBJ whole genome shotgun (WGS) entry which is preliminary data.</text>
</comment>
<keyword evidence="2" id="KW-0812">Transmembrane</keyword>
<dbReference type="PANTHER" id="PTHR30540:SF101">
    <property type="entry name" value="POTASSIUM TRANSPORTER"/>
    <property type="match status" value="1"/>
</dbReference>
<dbReference type="EMBL" id="CAJGYO010000405">
    <property type="protein sequence ID" value="CAD6342162.1"/>
    <property type="molecule type" value="Genomic_DNA"/>
</dbReference>
<protein>
    <recommendedName>
        <fullName evidence="3">K+ potassium transporter integral membrane domain-containing protein</fullName>
    </recommendedName>
</protein>
<feature type="transmembrane region" description="Helical" evidence="2">
    <location>
        <begin position="99"/>
        <end position="119"/>
    </location>
</feature>
<dbReference type="PANTHER" id="PTHR30540">
    <property type="entry name" value="OSMOTIC STRESS POTASSIUM TRANSPORTER"/>
    <property type="match status" value="1"/>
</dbReference>
<feature type="transmembrane region" description="Helical" evidence="2">
    <location>
        <begin position="59"/>
        <end position="79"/>
    </location>
</feature>
<dbReference type="GO" id="GO:0015079">
    <property type="term" value="F:potassium ion transmembrane transporter activity"/>
    <property type="evidence" value="ECO:0007669"/>
    <property type="project" value="InterPro"/>
</dbReference>
<feature type="non-terminal residue" evidence="4">
    <location>
        <position position="124"/>
    </location>
</feature>
<keyword evidence="2" id="KW-1133">Transmembrane helix</keyword>
<name>A0A811SNK8_9POAL</name>
<dbReference type="AlphaFoldDB" id="A0A811SNK8"/>
<comment type="similarity">
    <text evidence="1">Belongs to the HAK/KUP transporter (TC 2.A.72.3) family.</text>
</comment>
<organism evidence="4 5">
    <name type="scientific">Miscanthus lutarioriparius</name>
    <dbReference type="NCBI Taxonomy" id="422564"/>
    <lineage>
        <taxon>Eukaryota</taxon>
        <taxon>Viridiplantae</taxon>
        <taxon>Streptophyta</taxon>
        <taxon>Embryophyta</taxon>
        <taxon>Tracheophyta</taxon>
        <taxon>Spermatophyta</taxon>
        <taxon>Magnoliopsida</taxon>
        <taxon>Liliopsida</taxon>
        <taxon>Poales</taxon>
        <taxon>Poaceae</taxon>
        <taxon>PACMAD clade</taxon>
        <taxon>Panicoideae</taxon>
        <taxon>Andropogonodae</taxon>
        <taxon>Andropogoneae</taxon>
        <taxon>Saccharinae</taxon>
        <taxon>Miscanthus</taxon>
    </lineage>
</organism>
<evidence type="ECO:0000259" key="3">
    <source>
        <dbReference type="Pfam" id="PF02705"/>
    </source>
</evidence>
<evidence type="ECO:0000313" key="4">
    <source>
        <dbReference type="EMBL" id="CAD6342162.1"/>
    </source>
</evidence>
<dbReference type="InterPro" id="IPR053951">
    <property type="entry name" value="K_trans_N"/>
</dbReference>
<evidence type="ECO:0000256" key="2">
    <source>
        <dbReference type="SAM" id="Phobius"/>
    </source>
</evidence>
<keyword evidence="2" id="KW-0472">Membrane</keyword>
<proteinExistence type="inferred from homology"/>
<dbReference type="OrthoDB" id="504708at2759"/>